<evidence type="ECO:0000256" key="1">
    <source>
        <dbReference type="ARBA" id="ARBA00022723"/>
    </source>
</evidence>
<evidence type="ECO:0000256" key="2">
    <source>
        <dbReference type="ARBA" id="ARBA00022737"/>
    </source>
</evidence>
<dbReference type="AlphaFoldDB" id="A0A7K6H8U6"/>
<evidence type="ECO:0000259" key="6">
    <source>
        <dbReference type="PROSITE" id="PS50157"/>
    </source>
</evidence>
<keyword evidence="2" id="KW-0677">Repeat</keyword>
<reference evidence="7 8" key="1">
    <citation type="submission" date="2019-09" db="EMBL/GenBank/DDBJ databases">
        <title>Bird 10,000 Genomes (B10K) Project - Family phase.</title>
        <authorList>
            <person name="Zhang G."/>
        </authorList>
    </citation>
    <scope>NUCLEOTIDE SEQUENCE [LARGE SCALE GENOMIC DNA]</scope>
    <source>
        <strain evidence="7">B10K-DU-029-44</strain>
        <tissue evidence="7">Heart</tissue>
    </source>
</reference>
<keyword evidence="1" id="KW-0479">Metal-binding</keyword>
<evidence type="ECO:0000256" key="3">
    <source>
        <dbReference type="ARBA" id="ARBA00022771"/>
    </source>
</evidence>
<keyword evidence="8" id="KW-1185">Reference proteome</keyword>
<proteinExistence type="predicted"/>
<feature type="domain" description="C2H2-type" evidence="6">
    <location>
        <begin position="25"/>
        <end position="48"/>
    </location>
</feature>
<evidence type="ECO:0000256" key="4">
    <source>
        <dbReference type="ARBA" id="ARBA00022833"/>
    </source>
</evidence>
<protein>
    <submittedName>
        <fullName evidence="7">ZN660 protein</fullName>
    </submittedName>
</protein>
<feature type="non-terminal residue" evidence="7">
    <location>
        <position position="1"/>
    </location>
</feature>
<dbReference type="Proteomes" id="UP000564407">
    <property type="component" value="Unassembled WGS sequence"/>
</dbReference>
<feature type="non-terminal residue" evidence="7">
    <location>
        <position position="52"/>
    </location>
</feature>
<dbReference type="GO" id="GO:0008270">
    <property type="term" value="F:zinc ion binding"/>
    <property type="evidence" value="ECO:0007669"/>
    <property type="project" value="UniProtKB-KW"/>
</dbReference>
<gene>
    <name evidence="7" type="primary">Znf660</name>
    <name evidence="7" type="ORF">MALELE_R01458</name>
</gene>
<evidence type="ECO:0000256" key="5">
    <source>
        <dbReference type="PROSITE-ProRule" id="PRU00042"/>
    </source>
</evidence>
<keyword evidence="3 5" id="KW-0863">Zinc-finger</keyword>
<dbReference type="Gene3D" id="3.30.160.60">
    <property type="entry name" value="Classic Zinc Finger"/>
    <property type="match status" value="1"/>
</dbReference>
<sequence>CARKGSMQSSSLVVQQQLYTREQPYKCLECGKSFSHTSNLFIHHHVHTCRGA</sequence>
<dbReference type="PROSITE" id="PS50157">
    <property type="entry name" value="ZINC_FINGER_C2H2_2"/>
    <property type="match status" value="1"/>
</dbReference>
<keyword evidence="4" id="KW-0862">Zinc</keyword>
<dbReference type="InterPro" id="IPR036236">
    <property type="entry name" value="Znf_C2H2_sf"/>
</dbReference>
<dbReference type="FunFam" id="3.30.160.60:FF:000358">
    <property type="entry name" value="zinc finger protein 24"/>
    <property type="match status" value="1"/>
</dbReference>
<organism evidence="7 8">
    <name type="scientific">Malurus elegans</name>
    <name type="common">Red-winged fairywren</name>
    <dbReference type="NCBI Taxonomy" id="720584"/>
    <lineage>
        <taxon>Eukaryota</taxon>
        <taxon>Metazoa</taxon>
        <taxon>Chordata</taxon>
        <taxon>Craniata</taxon>
        <taxon>Vertebrata</taxon>
        <taxon>Euteleostomi</taxon>
        <taxon>Archelosauria</taxon>
        <taxon>Archosauria</taxon>
        <taxon>Dinosauria</taxon>
        <taxon>Saurischia</taxon>
        <taxon>Theropoda</taxon>
        <taxon>Coelurosauria</taxon>
        <taxon>Aves</taxon>
        <taxon>Neognathae</taxon>
        <taxon>Neoaves</taxon>
        <taxon>Telluraves</taxon>
        <taxon>Australaves</taxon>
        <taxon>Passeriformes</taxon>
        <taxon>Meliphagoidea</taxon>
        <taxon>Maluridae</taxon>
        <taxon>Malurus</taxon>
    </lineage>
</organism>
<evidence type="ECO:0000313" key="8">
    <source>
        <dbReference type="Proteomes" id="UP000564407"/>
    </source>
</evidence>
<evidence type="ECO:0000313" key="7">
    <source>
        <dbReference type="EMBL" id="NWV71794.1"/>
    </source>
</evidence>
<dbReference type="PROSITE" id="PS00028">
    <property type="entry name" value="ZINC_FINGER_C2H2_1"/>
    <property type="match status" value="1"/>
</dbReference>
<name>A0A7K6H8U6_9PASS</name>
<comment type="caution">
    <text evidence="7">The sequence shown here is derived from an EMBL/GenBank/DDBJ whole genome shotgun (WGS) entry which is preliminary data.</text>
</comment>
<accession>A0A7K6H8U6</accession>
<dbReference type="InterPro" id="IPR013087">
    <property type="entry name" value="Znf_C2H2_type"/>
</dbReference>
<dbReference type="EMBL" id="VZRP01022001">
    <property type="protein sequence ID" value="NWV71794.1"/>
    <property type="molecule type" value="Genomic_DNA"/>
</dbReference>
<dbReference type="SUPFAM" id="SSF57667">
    <property type="entry name" value="beta-beta-alpha zinc fingers"/>
    <property type="match status" value="1"/>
</dbReference>